<dbReference type="AlphaFoldDB" id="A0AA36FWQ8"/>
<dbReference type="EMBL" id="CATQJA010002449">
    <property type="protein sequence ID" value="CAJ0570701.1"/>
    <property type="molecule type" value="Genomic_DNA"/>
</dbReference>
<feature type="non-terminal residue" evidence="2">
    <location>
        <position position="123"/>
    </location>
</feature>
<organism evidence="2 3">
    <name type="scientific">Mesorhabditis spiculigera</name>
    <dbReference type="NCBI Taxonomy" id="96644"/>
    <lineage>
        <taxon>Eukaryota</taxon>
        <taxon>Metazoa</taxon>
        <taxon>Ecdysozoa</taxon>
        <taxon>Nematoda</taxon>
        <taxon>Chromadorea</taxon>
        <taxon>Rhabditida</taxon>
        <taxon>Rhabditina</taxon>
        <taxon>Rhabditomorpha</taxon>
        <taxon>Rhabditoidea</taxon>
        <taxon>Rhabditidae</taxon>
        <taxon>Mesorhabditinae</taxon>
        <taxon>Mesorhabditis</taxon>
    </lineage>
</organism>
<name>A0AA36FWQ8_9BILA</name>
<sequence>MFYPLLSALKKRFTMGLAAHFQVPKPANRQIDETEGAAAISPLIFEFIPLLATIFGGIIAVKLGLSMSEAAYFIPILVVCYPAADALMVLFGFTAYRKRLLKIIGFRQYSSAVHAQTASENYR</sequence>
<evidence type="ECO:0000313" key="2">
    <source>
        <dbReference type="EMBL" id="CAJ0570701.1"/>
    </source>
</evidence>
<dbReference type="Proteomes" id="UP001177023">
    <property type="component" value="Unassembled WGS sequence"/>
</dbReference>
<reference evidence="2" key="1">
    <citation type="submission" date="2023-06" db="EMBL/GenBank/DDBJ databases">
        <authorList>
            <person name="Delattre M."/>
        </authorList>
    </citation>
    <scope>NUCLEOTIDE SEQUENCE</scope>
    <source>
        <strain evidence="2">AF72</strain>
    </source>
</reference>
<evidence type="ECO:0000256" key="1">
    <source>
        <dbReference type="SAM" id="Phobius"/>
    </source>
</evidence>
<keyword evidence="1" id="KW-0812">Transmembrane</keyword>
<protein>
    <submittedName>
        <fullName evidence="2">Uncharacterized protein</fullName>
    </submittedName>
</protein>
<keyword evidence="3" id="KW-1185">Reference proteome</keyword>
<keyword evidence="1" id="KW-0472">Membrane</keyword>
<comment type="caution">
    <text evidence="2">The sequence shown here is derived from an EMBL/GenBank/DDBJ whole genome shotgun (WGS) entry which is preliminary data.</text>
</comment>
<gene>
    <name evidence="2" type="ORF">MSPICULIGERA_LOCUS9138</name>
</gene>
<dbReference type="InterPro" id="IPR019428">
    <property type="entry name" value="7TM_GPCR_serpentine_rcpt_Str"/>
</dbReference>
<proteinExistence type="predicted"/>
<dbReference type="Pfam" id="PF10326">
    <property type="entry name" value="7TM_GPCR_Str"/>
    <property type="match status" value="1"/>
</dbReference>
<feature type="transmembrane region" description="Helical" evidence="1">
    <location>
        <begin position="71"/>
        <end position="93"/>
    </location>
</feature>
<evidence type="ECO:0000313" key="3">
    <source>
        <dbReference type="Proteomes" id="UP001177023"/>
    </source>
</evidence>
<accession>A0AA36FWQ8</accession>
<feature type="transmembrane region" description="Helical" evidence="1">
    <location>
        <begin position="43"/>
        <end position="65"/>
    </location>
</feature>
<keyword evidence="1" id="KW-1133">Transmembrane helix</keyword>